<accession>A0A9J7B0I6</accession>
<name>A0A9J7B0I6_9PROT</name>
<evidence type="ECO:0000313" key="2">
    <source>
        <dbReference type="Proteomes" id="UP001060336"/>
    </source>
</evidence>
<dbReference type="Gene3D" id="3.40.50.1000">
    <property type="entry name" value="HAD superfamily/HAD-like"/>
    <property type="match status" value="1"/>
</dbReference>
<dbReference type="Pfam" id="PF00702">
    <property type="entry name" value="Hydrolase"/>
    <property type="match status" value="1"/>
</dbReference>
<dbReference type="PANTHER" id="PTHR43434:SF22">
    <property type="entry name" value="PHOSPHOGLYCOLATE PHOSPHATASE"/>
    <property type="match status" value="1"/>
</dbReference>
<dbReference type="InterPro" id="IPR050155">
    <property type="entry name" value="HAD-like_hydrolase_sf"/>
</dbReference>
<dbReference type="CDD" id="cd01427">
    <property type="entry name" value="HAD_like"/>
    <property type="match status" value="1"/>
</dbReference>
<sequence>MAQSIRGVAFDKDGTLIDFEKTWLPGLMSAARDLVGLHGIDADPDALTRAAGGDPEDNSIAPGTLLAQGTALEVATLWHGLAPGLPDPVPMAEWLDDYWLNYAAGNLTPVCDLGALFSDLRDRDIRIAVVTNDAERGARDMIARMGLSELVDFVAGYDSGHTPKPAPDMIRAFLAAHALTPREAIMVGDNAADMQAGRAAGCFATIGVLTGATPEGELSKIADFVLPDAGHLPDLIARAL</sequence>
<dbReference type="SUPFAM" id="SSF56784">
    <property type="entry name" value="HAD-like"/>
    <property type="match status" value="1"/>
</dbReference>
<keyword evidence="2" id="KW-1185">Reference proteome</keyword>
<dbReference type="InterPro" id="IPR006439">
    <property type="entry name" value="HAD-SF_hydro_IA"/>
</dbReference>
<dbReference type="PANTHER" id="PTHR43434">
    <property type="entry name" value="PHOSPHOGLYCOLATE PHOSPHATASE"/>
    <property type="match status" value="1"/>
</dbReference>
<dbReference type="GO" id="GO:0006281">
    <property type="term" value="P:DNA repair"/>
    <property type="evidence" value="ECO:0007669"/>
    <property type="project" value="TreeGrafter"/>
</dbReference>
<protein>
    <submittedName>
        <fullName evidence="1">HAD family hydrolase</fullName>
    </submittedName>
</protein>
<dbReference type="AlphaFoldDB" id="A0A9J7B0I6"/>
<keyword evidence="1" id="KW-0378">Hydrolase</keyword>
<dbReference type="EMBL" id="CP102480">
    <property type="protein sequence ID" value="UUX51197.1"/>
    <property type="molecule type" value="Genomic_DNA"/>
</dbReference>
<dbReference type="KEGG" id="naci:NUH88_05775"/>
<organism evidence="1 2">
    <name type="scientific">Nisaea acidiphila</name>
    <dbReference type="NCBI Taxonomy" id="1862145"/>
    <lineage>
        <taxon>Bacteria</taxon>
        <taxon>Pseudomonadati</taxon>
        <taxon>Pseudomonadota</taxon>
        <taxon>Alphaproteobacteria</taxon>
        <taxon>Rhodospirillales</taxon>
        <taxon>Thalassobaculaceae</taxon>
        <taxon>Nisaea</taxon>
    </lineage>
</organism>
<dbReference type="Gene3D" id="1.10.150.240">
    <property type="entry name" value="Putative phosphatase, domain 2"/>
    <property type="match status" value="1"/>
</dbReference>
<dbReference type="InterPro" id="IPR023214">
    <property type="entry name" value="HAD_sf"/>
</dbReference>
<dbReference type="NCBIfam" id="TIGR01549">
    <property type="entry name" value="HAD-SF-IA-v1"/>
    <property type="match status" value="1"/>
</dbReference>
<dbReference type="InterPro" id="IPR023198">
    <property type="entry name" value="PGP-like_dom2"/>
</dbReference>
<dbReference type="PRINTS" id="PR00413">
    <property type="entry name" value="HADHALOGNASE"/>
</dbReference>
<reference evidence="1" key="1">
    <citation type="submission" date="2022-08" db="EMBL/GenBank/DDBJ databases">
        <title>Nisaea acidiphila sp. nov., isolated from a marine algal debris and emended description of the genus Nisaea Urios et al. 2008.</title>
        <authorList>
            <person name="Kwon K."/>
        </authorList>
    </citation>
    <scope>NUCLEOTIDE SEQUENCE</scope>
    <source>
        <strain evidence="1">MEBiC11861</strain>
    </source>
</reference>
<dbReference type="RefSeq" id="WP_257770544.1">
    <property type="nucleotide sequence ID" value="NZ_CP102480.1"/>
</dbReference>
<evidence type="ECO:0000313" key="1">
    <source>
        <dbReference type="EMBL" id="UUX51197.1"/>
    </source>
</evidence>
<dbReference type="SFLD" id="SFLDS00003">
    <property type="entry name" value="Haloacid_Dehalogenase"/>
    <property type="match status" value="1"/>
</dbReference>
<dbReference type="InterPro" id="IPR036412">
    <property type="entry name" value="HAD-like_sf"/>
</dbReference>
<gene>
    <name evidence="1" type="ORF">NUH88_05775</name>
</gene>
<proteinExistence type="predicted"/>
<dbReference type="SFLD" id="SFLDG01129">
    <property type="entry name" value="C1.5:_HAD__Beta-PGM__Phosphata"/>
    <property type="match status" value="1"/>
</dbReference>
<dbReference type="GO" id="GO:0008967">
    <property type="term" value="F:phosphoglycolate phosphatase activity"/>
    <property type="evidence" value="ECO:0007669"/>
    <property type="project" value="TreeGrafter"/>
</dbReference>
<dbReference type="Proteomes" id="UP001060336">
    <property type="component" value="Chromosome"/>
</dbReference>